<dbReference type="PROSITE" id="PS50059">
    <property type="entry name" value="FKBP_PPIASE"/>
    <property type="match status" value="1"/>
</dbReference>
<dbReference type="InterPro" id="IPR019734">
    <property type="entry name" value="TPR_rpt"/>
</dbReference>
<evidence type="ECO:0000256" key="2">
    <source>
        <dbReference type="ARBA" id="ARBA00022737"/>
    </source>
</evidence>
<dbReference type="GO" id="GO:0005737">
    <property type="term" value="C:cytoplasm"/>
    <property type="evidence" value="ECO:0007669"/>
    <property type="project" value="TreeGrafter"/>
</dbReference>
<proteinExistence type="inferred from homology"/>
<dbReference type="PANTHER" id="PTHR46674:SF1">
    <property type="entry name" value="INACTIVE PEPTIDYL-PROLYL CIS-TRANS ISOMERASE FKBP6"/>
    <property type="match status" value="1"/>
</dbReference>
<dbReference type="Proteomes" id="UP000677228">
    <property type="component" value="Unassembled WGS sequence"/>
</dbReference>
<dbReference type="InterPro" id="IPR011990">
    <property type="entry name" value="TPR-like_helical_dom_sf"/>
</dbReference>
<feature type="repeat" description="TPR" evidence="5">
    <location>
        <begin position="366"/>
        <end position="399"/>
    </location>
</feature>
<dbReference type="Gene3D" id="1.25.40.10">
    <property type="entry name" value="Tetratricopeptide repeat domain"/>
    <property type="match status" value="1"/>
</dbReference>
<dbReference type="SUPFAM" id="SSF54534">
    <property type="entry name" value="FKBP-like"/>
    <property type="match status" value="1"/>
</dbReference>
<keyword evidence="4" id="KW-0413">Isomerase</keyword>
<dbReference type="PROSITE" id="PS50005">
    <property type="entry name" value="TPR"/>
    <property type="match status" value="1"/>
</dbReference>
<evidence type="ECO:0000313" key="9">
    <source>
        <dbReference type="Proteomes" id="UP000677228"/>
    </source>
</evidence>
<dbReference type="GO" id="GO:0051879">
    <property type="term" value="F:Hsp90 protein binding"/>
    <property type="evidence" value="ECO:0007669"/>
    <property type="project" value="TreeGrafter"/>
</dbReference>
<dbReference type="EMBL" id="CAJOBA010000003">
    <property type="protein sequence ID" value="CAF3492832.1"/>
    <property type="molecule type" value="Genomic_DNA"/>
</dbReference>
<dbReference type="Gene3D" id="3.10.50.40">
    <property type="match status" value="1"/>
</dbReference>
<dbReference type="Pfam" id="PF00254">
    <property type="entry name" value="FKBP_C"/>
    <property type="match status" value="1"/>
</dbReference>
<evidence type="ECO:0000313" key="8">
    <source>
        <dbReference type="EMBL" id="CAF3492832.1"/>
    </source>
</evidence>
<reference evidence="7" key="1">
    <citation type="submission" date="2021-02" db="EMBL/GenBank/DDBJ databases">
        <authorList>
            <person name="Nowell W R."/>
        </authorList>
    </citation>
    <scope>NUCLEOTIDE SEQUENCE</scope>
</reference>
<dbReference type="SMART" id="SM00028">
    <property type="entry name" value="TPR"/>
    <property type="match status" value="3"/>
</dbReference>
<gene>
    <name evidence="7" type="ORF">OVA965_LOCUS71</name>
    <name evidence="8" type="ORF">TMI583_LOCUS71</name>
</gene>
<comment type="catalytic activity">
    <reaction evidence="4">
        <text>[protein]-peptidylproline (omega=180) = [protein]-peptidylproline (omega=0)</text>
        <dbReference type="Rhea" id="RHEA:16237"/>
        <dbReference type="Rhea" id="RHEA-COMP:10747"/>
        <dbReference type="Rhea" id="RHEA-COMP:10748"/>
        <dbReference type="ChEBI" id="CHEBI:83833"/>
        <dbReference type="ChEBI" id="CHEBI:83834"/>
        <dbReference type="EC" id="5.2.1.8"/>
    </reaction>
</comment>
<evidence type="ECO:0000256" key="4">
    <source>
        <dbReference type="PROSITE-ProRule" id="PRU00277"/>
    </source>
</evidence>
<sequence>MSTIIKPPFSLPSLNIEQDDPSNGVRAQPCSDIENDNILYDGDELNQIRSQTSSNINTLRTKKDIASTTQEGKENCNDELEFTNTNLLLYDEQHQYAPEERYKQRLIDGTTSFEDQIVSMSHIIKTDGRNGKKIGSVNSNSSQDDHGGIWKQVLYVGSGHQLSQGITVKIHYSAYFEYMDEPYDSTYKRHKRPYEFHLGRCEVLPGIDYAVSTMQRRERSKFIISSDLLYGSVGCRPRIVENAWSLFVIELISAINMTADELVVPKTLQQQNIDDFDKKVKIAQTLRNMGNEEYAKNNLEKAIRNYNKGKQFILKTHILNEEQEKQYHQLLLKLYLNSAQCYLKLKNFEKTIRNCLDALQIDLYNIKALYRISMSYRLLQKFDQAKIYLDKAIKLEPNNQDLSGELQQLQTAIEHQKKNEQTFYQKIFNTQTSTTDKNIPLQTYESPSINSDFATDTADQLDSALSYINVSDTFKETLSKVLNDFKQNKSSEMFPIHTENFSKIEIYYIELFSKRLDFLTKRTNQNDREIIEITKKAPFINK</sequence>
<dbReference type="GO" id="GO:0003755">
    <property type="term" value="F:peptidyl-prolyl cis-trans isomerase activity"/>
    <property type="evidence" value="ECO:0007669"/>
    <property type="project" value="UniProtKB-KW"/>
</dbReference>
<evidence type="ECO:0000256" key="1">
    <source>
        <dbReference type="ARBA" id="ARBA00009648"/>
    </source>
</evidence>
<keyword evidence="2" id="KW-0677">Repeat</keyword>
<feature type="domain" description="PPIase FKBP-type" evidence="6">
    <location>
        <begin position="165"/>
        <end position="255"/>
    </location>
</feature>
<dbReference type="AlphaFoldDB" id="A0A8S2CMJ5"/>
<dbReference type="InterPro" id="IPR042282">
    <property type="entry name" value="FKBP6/shu"/>
</dbReference>
<dbReference type="GO" id="GO:0034587">
    <property type="term" value="P:piRNA processing"/>
    <property type="evidence" value="ECO:0007669"/>
    <property type="project" value="TreeGrafter"/>
</dbReference>
<protein>
    <recommendedName>
        <fullName evidence="4">peptidylprolyl isomerase</fullName>
        <ecNumber evidence="4">5.2.1.8</ecNumber>
    </recommendedName>
</protein>
<dbReference type="EC" id="5.2.1.8" evidence="4"/>
<evidence type="ECO:0000256" key="5">
    <source>
        <dbReference type="PROSITE-ProRule" id="PRU00339"/>
    </source>
</evidence>
<evidence type="ECO:0000313" key="7">
    <source>
        <dbReference type="EMBL" id="CAF0721405.1"/>
    </source>
</evidence>
<accession>A0A8S2CMJ5</accession>
<comment type="similarity">
    <text evidence="1">Belongs to the FKBP6 family.</text>
</comment>
<evidence type="ECO:0000259" key="6">
    <source>
        <dbReference type="PROSITE" id="PS50059"/>
    </source>
</evidence>
<comment type="caution">
    <text evidence="7">The sequence shown here is derived from an EMBL/GenBank/DDBJ whole genome shotgun (WGS) entry which is preliminary data.</text>
</comment>
<dbReference type="PANTHER" id="PTHR46674">
    <property type="entry name" value="INACTIVE PEPTIDYL-PROLYL CIS-TRANS ISOMERASE FKBP6"/>
    <property type="match status" value="1"/>
</dbReference>
<dbReference type="Pfam" id="PF13181">
    <property type="entry name" value="TPR_8"/>
    <property type="match status" value="1"/>
</dbReference>
<keyword evidence="3 5" id="KW-0802">TPR repeat</keyword>
<keyword evidence="4" id="KW-0697">Rotamase</keyword>
<name>A0A8S2CMJ5_9BILA</name>
<dbReference type="Proteomes" id="UP000682733">
    <property type="component" value="Unassembled WGS sequence"/>
</dbReference>
<dbReference type="InterPro" id="IPR046357">
    <property type="entry name" value="PPIase_dom_sf"/>
</dbReference>
<dbReference type="SUPFAM" id="SSF48452">
    <property type="entry name" value="TPR-like"/>
    <property type="match status" value="1"/>
</dbReference>
<organism evidence="7 9">
    <name type="scientific">Didymodactylos carnosus</name>
    <dbReference type="NCBI Taxonomy" id="1234261"/>
    <lineage>
        <taxon>Eukaryota</taxon>
        <taxon>Metazoa</taxon>
        <taxon>Spiralia</taxon>
        <taxon>Gnathifera</taxon>
        <taxon>Rotifera</taxon>
        <taxon>Eurotatoria</taxon>
        <taxon>Bdelloidea</taxon>
        <taxon>Philodinida</taxon>
        <taxon>Philodinidae</taxon>
        <taxon>Didymodactylos</taxon>
    </lineage>
</organism>
<dbReference type="EMBL" id="CAJNOK010000003">
    <property type="protein sequence ID" value="CAF0721405.1"/>
    <property type="molecule type" value="Genomic_DNA"/>
</dbReference>
<dbReference type="GO" id="GO:0007283">
    <property type="term" value="P:spermatogenesis"/>
    <property type="evidence" value="ECO:0007669"/>
    <property type="project" value="TreeGrafter"/>
</dbReference>
<dbReference type="InterPro" id="IPR001179">
    <property type="entry name" value="PPIase_FKBP_dom"/>
</dbReference>
<evidence type="ECO:0000256" key="3">
    <source>
        <dbReference type="ARBA" id="ARBA00022803"/>
    </source>
</evidence>